<feature type="signal peptide" evidence="5">
    <location>
        <begin position="1"/>
        <end position="29"/>
    </location>
</feature>
<dbReference type="InterPro" id="IPR037066">
    <property type="entry name" value="Plug_dom_sf"/>
</dbReference>
<dbReference type="RefSeq" id="WP_374038744.1">
    <property type="nucleotide sequence ID" value="NZ_CP169082.1"/>
</dbReference>
<gene>
    <name evidence="8" type="ORF">ACFPIE_04675</name>
</gene>
<comment type="similarity">
    <text evidence="4">Belongs to the TonB-dependent receptor family.</text>
</comment>
<comment type="subcellular location">
    <subcellularLocation>
        <location evidence="1 4">Cell outer membrane</location>
    </subcellularLocation>
</comment>
<keyword evidence="8" id="KW-0675">Receptor</keyword>
<evidence type="ECO:0000256" key="2">
    <source>
        <dbReference type="ARBA" id="ARBA00023136"/>
    </source>
</evidence>
<dbReference type="EMBL" id="JBHSLF010000010">
    <property type="protein sequence ID" value="MFC5343197.1"/>
    <property type="molecule type" value="Genomic_DNA"/>
</dbReference>
<keyword evidence="5" id="KW-0732">Signal</keyword>
<evidence type="ECO:0000256" key="3">
    <source>
        <dbReference type="ARBA" id="ARBA00023237"/>
    </source>
</evidence>
<keyword evidence="2 4" id="KW-0472">Membrane</keyword>
<reference evidence="9" key="1">
    <citation type="journal article" date="2019" name="Int. J. Syst. Evol. Microbiol.">
        <title>The Global Catalogue of Microorganisms (GCM) 10K type strain sequencing project: providing services to taxonomists for standard genome sequencing and annotation.</title>
        <authorList>
            <consortium name="The Broad Institute Genomics Platform"/>
            <consortium name="The Broad Institute Genome Sequencing Center for Infectious Disease"/>
            <person name="Wu L."/>
            <person name="Ma J."/>
        </authorList>
    </citation>
    <scope>NUCLEOTIDE SEQUENCE [LARGE SCALE GENOMIC DNA]</scope>
    <source>
        <strain evidence="9">JCM 12125</strain>
    </source>
</reference>
<dbReference type="InterPro" id="IPR036942">
    <property type="entry name" value="Beta-barrel_TonB_sf"/>
</dbReference>
<organism evidence="8 9">
    <name type="scientific">Brevundimonas staleyi</name>
    <dbReference type="NCBI Taxonomy" id="74326"/>
    <lineage>
        <taxon>Bacteria</taxon>
        <taxon>Pseudomonadati</taxon>
        <taxon>Pseudomonadota</taxon>
        <taxon>Alphaproteobacteria</taxon>
        <taxon>Caulobacterales</taxon>
        <taxon>Caulobacteraceae</taxon>
        <taxon>Brevundimonas</taxon>
    </lineage>
</organism>
<comment type="caution">
    <text evidence="8">The sequence shown here is derived from an EMBL/GenBank/DDBJ whole genome shotgun (WGS) entry which is preliminary data.</text>
</comment>
<keyword evidence="4" id="KW-0798">TonB box</keyword>
<dbReference type="InterPro" id="IPR010104">
    <property type="entry name" value="TonB_rcpt_bac"/>
</dbReference>
<dbReference type="PANTHER" id="PTHR40980">
    <property type="entry name" value="PLUG DOMAIN-CONTAINING PROTEIN"/>
    <property type="match status" value="1"/>
</dbReference>
<dbReference type="Pfam" id="PF00593">
    <property type="entry name" value="TonB_dep_Rec_b-barrel"/>
    <property type="match status" value="1"/>
</dbReference>
<evidence type="ECO:0000313" key="8">
    <source>
        <dbReference type="EMBL" id="MFC5343197.1"/>
    </source>
</evidence>
<keyword evidence="3" id="KW-0998">Cell outer membrane</keyword>
<dbReference type="InterPro" id="IPR012910">
    <property type="entry name" value="Plug_dom"/>
</dbReference>
<dbReference type="InterPro" id="IPR000531">
    <property type="entry name" value="Beta-barrel_TonB"/>
</dbReference>
<name>A0ABW0FNF3_9CAUL</name>
<protein>
    <submittedName>
        <fullName evidence="8">TonB-dependent receptor</fullName>
    </submittedName>
</protein>
<feature type="domain" description="TonB-dependent receptor plug" evidence="7">
    <location>
        <begin position="61"/>
        <end position="163"/>
    </location>
</feature>
<dbReference type="SUPFAM" id="SSF56935">
    <property type="entry name" value="Porins"/>
    <property type="match status" value="1"/>
</dbReference>
<evidence type="ECO:0000256" key="4">
    <source>
        <dbReference type="RuleBase" id="RU003357"/>
    </source>
</evidence>
<evidence type="ECO:0000256" key="1">
    <source>
        <dbReference type="ARBA" id="ARBA00004442"/>
    </source>
</evidence>
<dbReference type="Proteomes" id="UP001596152">
    <property type="component" value="Unassembled WGS sequence"/>
</dbReference>
<keyword evidence="9" id="KW-1185">Reference proteome</keyword>
<evidence type="ECO:0000313" key="9">
    <source>
        <dbReference type="Proteomes" id="UP001596152"/>
    </source>
</evidence>
<proteinExistence type="inferred from homology"/>
<dbReference type="Pfam" id="PF07715">
    <property type="entry name" value="Plug"/>
    <property type="match status" value="1"/>
</dbReference>
<feature type="chain" id="PRO_5046556958" evidence="5">
    <location>
        <begin position="30"/>
        <end position="1017"/>
    </location>
</feature>
<evidence type="ECO:0000256" key="5">
    <source>
        <dbReference type="SAM" id="SignalP"/>
    </source>
</evidence>
<feature type="domain" description="TonB-dependent receptor-like beta-barrel" evidence="6">
    <location>
        <begin position="501"/>
        <end position="984"/>
    </location>
</feature>
<accession>A0ABW0FNF3</accession>
<evidence type="ECO:0000259" key="7">
    <source>
        <dbReference type="Pfam" id="PF07715"/>
    </source>
</evidence>
<dbReference type="Gene3D" id="2.40.170.20">
    <property type="entry name" value="TonB-dependent receptor, beta-barrel domain"/>
    <property type="match status" value="1"/>
</dbReference>
<dbReference type="Gene3D" id="2.170.130.10">
    <property type="entry name" value="TonB-dependent receptor, plug domain"/>
    <property type="match status" value="1"/>
</dbReference>
<evidence type="ECO:0000259" key="6">
    <source>
        <dbReference type="Pfam" id="PF00593"/>
    </source>
</evidence>
<dbReference type="NCBIfam" id="TIGR01782">
    <property type="entry name" value="TonB-Xanth-Caul"/>
    <property type="match status" value="1"/>
</dbReference>
<sequence>MIRERTLLLGAVSALALGGSIVGAGAAVAQTSATTQTQDDTVEEVVVTGFRGAYASALATKRNSDQITDSISSDGLGRFPDLNVGEAIQRLPGIQINREADSRNATISLRGLPGSFARTTLNGSGFADPILSTSTNMGSTPLGAFNSDIFSGITIIKSPDASNVAGGLSGIIDLRIAPALSRNDGGFVKAAYEYNELGDQGSPSYTVGYSTHLTDDFAVFGTLAFKEENFRRDSISVNSWANRLGSIQVGNQGVPGTNPIYDALIAQYPGGVYYPSQMRQFVRQNRGDVFTGAAGFEWQATDEVRFGLTGFYTKRQLDQGTNHLLYIENGAGQNTNTALVATSAVTHFTSLGTPYVAADGRAYINSFSSENAQTFDSIRSEPVTQMVWAINPTVTFENDEWHATLEGTISRAEARSDQIELDIVQNAYRNLGSAGLNGITASVFTGGNDLSRFRINLNTPNATHIPAGGYTIPVAANSVTQVGAVMPGQLATVAGDRFGVTGTNGQALTELDAVQFDLTRTLNGSFLSSITGGLRFETTSFASSGSRNSAMGINMAGLTQGVSEVNPYVGDFFGGQAGGYTSNWRNVDVARTLAAILPVNTALRSATNPNGVTNQFLLDPATGVFLTTYGLVNNYWDPNYWNNNFTNSNDTFSAYGMAKFDTEVFGFRAQGNIGLRYEKLDTSIVALDCQGCSSVRATAAGAVNHFVTERTYGSSNDYWLPSAMAKIDLTDDLVLRAAYYRTYVRPQPRDNVPITSVLTPDPAVVNSPYTITIGATNLSPYTSDAYDLALEWYNRPGGVFAISLYQKDVEGYIGPIVDPTRLCPSNGLINGVDFGLGPLTISGTNCLTASGVQVQASGSTNQDPITVRGAELAVQQNLDFLPGWLSHFGGAANFTYIDIEGTTGAGVPITLPSVSRKNLNLIGYYETDRYGIRLTYNWRGDYDLAAGNSFVGDARTVKSRSQLDASASYNLTDRITISADAFNLTDATRSEYQGDPMLPRRMDYDGRTYQLTVRATF</sequence>
<dbReference type="PANTHER" id="PTHR40980:SF3">
    <property type="entry name" value="TONB-DEPENDENT RECEPTOR-LIKE BETA-BARREL DOMAIN-CONTAINING PROTEIN"/>
    <property type="match status" value="1"/>
</dbReference>